<sequence>MVTNMNDWVVDSGATRHMCGNRSAFTSYTTVKEGDEQVFMGDSKSTPVIGKGKVLFKLTSKKMLVICDVLHVPDIC</sequence>
<accession>A0A438FC49</accession>
<feature type="domain" description="Retrovirus-related Pol polyprotein from transposon TNT 1-94-like beta-barrel" evidence="1">
    <location>
        <begin position="8"/>
        <end position="75"/>
    </location>
</feature>
<organism evidence="2 3">
    <name type="scientific">Vitis vinifera</name>
    <name type="common">Grape</name>
    <dbReference type="NCBI Taxonomy" id="29760"/>
    <lineage>
        <taxon>Eukaryota</taxon>
        <taxon>Viridiplantae</taxon>
        <taxon>Streptophyta</taxon>
        <taxon>Embryophyta</taxon>
        <taxon>Tracheophyta</taxon>
        <taxon>Spermatophyta</taxon>
        <taxon>Magnoliopsida</taxon>
        <taxon>eudicotyledons</taxon>
        <taxon>Gunneridae</taxon>
        <taxon>Pentapetalae</taxon>
        <taxon>rosids</taxon>
        <taxon>Vitales</taxon>
        <taxon>Vitaceae</taxon>
        <taxon>Viteae</taxon>
        <taxon>Vitis</taxon>
    </lineage>
</organism>
<reference evidence="2 3" key="1">
    <citation type="journal article" date="2018" name="PLoS Genet.">
        <title>Population sequencing reveals clonal diversity and ancestral inbreeding in the grapevine cultivar Chardonnay.</title>
        <authorList>
            <person name="Roach M.J."/>
            <person name="Johnson D.L."/>
            <person name="Bohlmann J."/>
            <person name="van Vuuren H.J."/>
            <person name="Jones S.J."/>
            <person name="Pretorius I.S."/>
            <person name="Schmidt S.A."/>
            <person name="Borneman A.R."/>
        </authorList>
    </citation>
    <scope>NUCLEOTIDE SEQUENCE [LARGE SCALE GENOMIC DNA]</scope>
    <source>
        <strain evidence="3">cv. Chardonnay</strain>
        <tissue evidence="2">Leaf</tissue>
    </source>
</reference>
<dbReference type="Pfam" id="PF22936">
    <property type="entry name" value="Pol_BBD"/>
    <property type="match status" value="1"/>
</dbReference>
<gene>
    <name evidence="2" type="ORF">CK203_093086</name>
</gene>
<dbReference type="Proteomes" id="UP000288805">
    <property type="component" value="Unassembled WGS sequence"/>
</dbReference>
<dbReference type="PANTHER" id="PTHR47592">
    <property type="entry name" value="PBF68 PROTEIN"/>
    <property type="match status" value="1"/>
</dbReference>
<evidence type="ECO:0000313" key="3">
    <source>
        <dbReference type="Proteomes" id="UP000288805"/>
    </source>
</evidence>
<dbReference type="InterPro" id="IPR054722">
    <property type="entry name" value="PolX-like_BBD"/>
</dbReference>
<proteinExistence type="predicted"/>
<protein>
    <recommendedName>
        <fullName evidence="1">Retrovirus-related Pol polyprotein from transposon TNT 1-94-like beta-barrel domain-containing protein</fullName>
    </recommendedName>
</protein>
<dbReference type="AlphaFoldDB" id="A0A438FC49"/>
<comment type="caution">
    <text evidence="2">The sequence shown here is derived from an EMBL/GenBank/DDBJ whole genome shotgun (WGS) entry which is preliminary data.</text>
</comment>
<dbReference type="PANTHER" id="PTHR47592:SF27">
    <property type="entry name" value="OS08G0421700 PROTEIN"/>
    <property type="match status" value="1"/>
</dbReference>
<evidence type="ECO:0000259" key="1">
    <source>
        <dbReference type="Pfam" id="PF22936"/>
    </source>
</evidence>
<evidence type="ECO:0000313" key="2">
    <source>
        <dbReference type="EMBL" id="RVW57558.1"/>
    </source>
</evidence>
<dbReference type="EMBL" id="QGNW01001053">
    <property type="protein sequence ID" value="RVW57558.1"/>
    <property type="molecule type" value="Genomic_DNA"/>
</dbReference>
<name>A0A438FC49_VITVI</name>